<feature type="compositionally biased region" description="Acidic residues" evidence="10">
    <location>
        <begin position="888"/>
        <end position="912"/>
    </location>
</feature>
<feature type="region of interest" description="Disordered" evidence="10">
    <location>
        <begin position="1222"/>
        <end position="1241"/>
    </location>
</feature>
<feature type="region of interest" description="Disordered" evidence="10">
    <location>
        <begin position="977"/>
        <end position="1014"/>
    </location>
</feature>
<dbReference type="GO" id="GO:0008270">
    <property type="term" value="F:zinc ion binding"/>
    <property type="evidence" value="ECO:0007669"/>
    <property type="project" value="UniProtKB-KW"/>
</dbReference>
<feature type="compositionally biased region" description="Polar residues" evidence="10">
    <location>
        <begin position="188"/>
        <end position="199"/>
    </location>
</feature>
<feature type="compositionally biased region" description="Basic and acidic residues" evidence="10">
    <location>
        <begin position="296"/>
        <end position="310"/>
    </location>
</feature>
<feature type="compositionally biased region" description="Basic and acidic residues" evidence="10">
    <location>
        <begin position="380"/>
        <end position="402"/>
    </location>
</feature>
<keyword evidence="3 8" id="KW-0863">Zinc-finger</keyword>
<dbReference type="Proteomes" id="UP000192223">
    <property type="component" value="Unplaced"/>
</dbReference>
<dbReference type="CDD" id="cd15552">
    <property type="entry name" value="PHD_PHF3_like"/>
    <property type="match status" value="2"/>
</dbReference>
<dbReference type="InterPro" id="IPR012921">
    <property type="entry name" value="SPOC_C"/>
</dbReference>
<feature type="region of interest" description="Disordered" evidence="10">
    <location>
        <begin position="1488"/>
        <end position="1560"/>
    </location>
</feature>
<feature type="compositionally biased region" description="Basic and acidic residues" evidence="10">
    <location>
        <begin position="1528"/>
        <end position="1537"/>
    </location>
</feature>
<dbReference type="PROSITE" id="PS50016">
    <property type="entry name" value="ZF_PHD_2"/>
    <property type="match status" value="2"/>
</dbReference>
<evidence type="ECO:0000256" key="1">
    <source>
        <dbReference type="ARBA" id="ARBA00004123"/>
    </source>
</evidence>
<accession>A0A7F5R667</accession>
<dbReference type="SUPFAM" id="SSF57903">
    <property type="entry name" value="FYVE/PHD zinc finger"/>
    <property type="match status" value="2"/>
</dbReference>
<evidence type="ECO:0000256" key="4">
    <source>
        <dbReference type="ARBA" id="ARBA00022833"/>
    </source>
</evidence>
<feature type="domain" description="PHD-type" evidence="11">
    <location>
        <begin position="720"/>
        <end position="774"/>
    </location>
</feature>
<feature type="compositionally biased region" description="Low complexity" evidence="10">
    <location>
        <begin position="1198"/>
        <end position="1212"/>
    </location>
</feature>
<dbReference type="InParanoid" id="A0A7F5R667"/>
<dbReference type="RefSeq" id="XP_025831457.1">
    <property type="nucleotide sequence ID" value="XM_025975672.1"/>
</dbReference>
<dbReference type="FunCoup" id="A0A7F5R667">
    <property type="interactions" value="567"/>
</dbReference>
<feature type="compositionally biased region" description="Basic residues" evidence="10">
    <location>
        <begin position="253"/>
        <end position="264"/>
    </location>
</feature>
<gene>
    <name evidence="13" type="primary">LOC108740585</name>
</gene>
<feature type="coiled-coil region" evidence="9">
    <location>
        <begin position="1858"/>
        <end position="1885"/>
    </location>
</feature>
<evidence type="ECO:0000256" key="5">
    <source>
        <dbReference type="ARBA" id="ARBA00023015"/>
    </source>
</evidence>
<organism evidence="12 13">
    <name type="scientific">Agrilus planipennis</name>
    <name type="common">Emerald ash borer</name>
    <name type="synonym">Agrilus marcopoli</name>
    <dbReference type="NCBI Taxonomy" id="224129"/>
    <lineage>
        <taxon>Eukaryota</taxon>
        <taxon>Metazoa</taxon>
        <taxon>Ecdysozoa</taxon>
        <taxon>Arthropoda</taxon>
        <taxon>Hexapoda</taxon>
        <taxon>Insecta</taxon>
        <taxon>Pterygota</taxon>
        <taxon>Neoptera</taxon>
        <taxon>Endopterygota</taxon>
        <taxon>Coleoptera</taxon>
        <taxon>Polyphaga</taxon>
        <taxon>Elateriformia</taxon>
        <taxon>Buprestoidea</taxon>
        <taxon>Buprestidae</taxon>
        <taxon>Agrilinae</taxon>
        <taxon>Agrilus</taxon>
    </lineage>
</organism>
<proteinExistence type="predicted"/>
<feature type="region of interest" description="Disordered" evidence="10">
    <location>
        <begin position="2034"/>
        <end position="2128"/>
    </location>
</feature>
<dbReference type="OrthoDB" id="1884872at2759"/>
<feature type="domain" description="PHD-type" evidence="11">
    <location>
        <begin position="914"/>
        <end position="968"/>
    </location>
</feature>
<feature type="compositionally biased region" description="Polar residues" evidence="10">
    <location>
        <begin position="357"/>
        <end position="372"/>
    </location>
</feature>
<evidence type="ECO:0000256" key="2">
    <source>
        <dbReference type="ARBA" id="ARBA00022723"/>
    </source>
</evidence>
<dbReference type="PROSITE" id="PS01359">
    <property type="entry name" value="ZF_PHD_1"/>
    <property type="match status" value="2"/>
</dbReference>
<feature type="compositionally biased region" description="Basic residues" evidence="10">
    <location>
        <begin position="1430"/>
        <end position="1444"/>
    </location>
</feature>
<sequence>MSNSVVKVTELPTNEGLFVLKGKDGVIMPDRETLEKYLSGRKQETEINLICINEAYGNNIEATMEPLIYDPNNTEDMLEEIVPSEMDENEKSLQQNLLYFRLDHDYTLLESPKQTSPEHLEETDELAQTLSILEGCSVASPPPLVQRQQEPVSKPVVNIVKQQPTLLHMQQATKAKVKRVVEDKKSATELTSKQQSTKSISRKSPKQTQLDSQGKSDEESADDEDFTLESEESDDEDDENDSDFELDDSTKVKLSKRTRGRRKRDGTALVEDKKQKAGRIHKIQAKSLTKQVTSPVEKELEQIKSVEKPPEAASEQRTPEKKPIKKEKKVPKPLPDDFALFSTPDIIRRVGGKHETSTSTPTTPIVDSSINTPKPAKITAEARTKSFSERSSIEGKVKRPSTDSKLLPNEKVNIKPKTNIEDKNKDRRMSLDTKSSHPADRRLSLNLDSKKTSNQGNLAKPLVKTSSAQFINRNDQVIIQSVDESAGSSSSENISGQMDAMPSVEDIRAMIQNEDTKTYSNSLVIPDPVPNGQPQQANVDQNSINLEGSGLDIDPLLENINSDLISEDILYQVAQSLADNTELQNAIDKSLNDGNLVLDPNVQQAIAQTQNVGSHLETHQKNINTPKASIVPNTSKGTQIVRPDGRVVIIPPIERPATRSRNRKQQQSPEVSKATPKVVHKPLDEEHVSGNELDSSDAEAEQEEEEEEEEDDRSDDDPDKLWCICNQPHNNRFMICCDQCEEWYHGKCVNVTKAMGQLMEQEGREWICVYCKVSKNKVNALCHHFLLLHLSSPSKLSYPPKHRGYCYHEIVGDHRQINTPKASIVPNTSKGTQIVRPDGRVVIIPPIERPATRSRNRKQQQSPEVSKATPKVVHKPLDEEHVSGNELDSSDAEAEQEEEEEEEEDDRSDDDPDKLWCICNQPHNNRFMICCDQCEEWYHGKCVNVTKAMGQLMEQEGREWICVYCKDPTLKRPAAAARRIRKASKASTDSGKSQNKSTSSLTESSGKSSSSSDCIVCGKPSRSNSIFCSDQCILKQAQTVERVVVFERSTGKILSGSNAPSAANLEKWLKEHPGFEVVRSTSKPMPNKNLSQSKLKLVRNVSNEGVSLAIQRRGVNIGLLNHSPKAQQNQQQFTISQRNRNVVKTIPHFKIVRKQKPLVESRTKLIQPPPMTVITTPTRGRPPQIIQKVQTNVTPKQSINNSIPSTSTSTPIVKERPKIQKTLKPKLPDDQTSLAPPPKQSENIRENVKKTLFEQLTNRLKMVNDIKLEPDEVCGRKQETEINLICINEAYGNNIEATMEPLIYDPNNTEDMLEESEQILEDNRPKGGIDSTEVIATLNSDNVATSDSPDSKASKDKDKKGSKYVKYEKGRERDRERRNRSQEKSDSRERKKEEKSLKDYKRRSKSRSRSRSRDRTSRYIEKKKSNRDHERHHRSSHKSSRHKKEPSTTEKLDKKSKEILEQLVDKQIVPPLEDRLWKHVPQEDITTPAIAESDSDHEPSSTVTIPTPPRTTDVEESPSVPPVYTEKTITEKPEKKTVVAAKTPSPPSSNEDRSMSPPPKTTAEYLWKGTINMVDVAQISITAHEVSGDCAGLGEELPPALDVVGRISPETVWEYIGKMKCSNSKAISLIRLNATNMEEKMPYIALYSYLSSRNRLGVIKSLNKAVKDFYILPLASQKPIPQALLPINGPGFEESRPALLLGIIVRDKRKRPIFDQLPSVSKRTKIEVSVIITPPVSTTPVTATARSYTPPPPLIRDPRIKTAPQTASVPSPETPKDTTDDMDEPYSPEDSDPDTVISPPASVSAPTLDTGTLLPAIKSSPYVEVPPTVQPFEPFSSKFDSIPGLEETSVASVLPASSQELQKKMAELDQKIAMQKAEIDNMSQSIVSTAAADIGSSSLANIALPSNLQQILDSIKGIGASSTSTDNNTATSVKGTSSNKSDLTMPLLLPKISSRSAPPAPSITAIATSKKDLISSSSTIPLNLPKPKIKPTTISSSLLDKTPVLKSEIDKEKPSGVLSSLSEEDLIRKAAEMLGEKKEDTIPKMSKMGLPPEPYTPTKPGYQTTSRAPPPYASGPVMYTTPPPMPNLSVPPPNILPPSNIQPSNVIPSIKRLKVDDQPPVPGLEDEM</sequence>
<keyword evidence="6" id="KW-0804">Transcription</keyword>
<dbReference type="InterPro" id="IPR037869">
    <property type="entry name" value="Spp1/CFP1"/>
</dbReference>
<dbReference type="GO" id="GO:0048188">
    <property type="term" value="C:Set1C/COMPASS complex"/>
    <property type="evidence" value="ECO:0007669"/>
    <property type="project" value="InterPro"/>
</dbReference>
<dbReference type="Gene3D" id="3.30.40.10">
    <property type="entry name" value="Zinc/RING finger domain, C3HC4 (zinc finger)"/>
    <property type="match status" value="2"/>
</dbReference>
<evidence type="ECO:0000256" key="6">
    <source>
        <dbReference type="ARBA" id="ARBA00023163"/>
    </source>
</evidence>
<evidence type="ECO:0000313" key="12">
    <source>
        <dbReference type="Proteomes" id="UP000192223"/>
    </source>
</evidence>
<feature type="compositionally biased region" description="Basic and acidic residues" evidence="10">
    <location>
        <begin position="1445"/>
        <end position="1458"/>
    </location>
</feature>
<keyword evidence="4" id="KW-0862">Zinc</keyword>
<feature type="region of interest" description="Disordered" evidence="10">
    <location>
        <begin position="821"/>
        <end position="913"/>
    </location>
</feature>
<dbReference type="KEGG" id="apln:108740585"/>
<evidence type="ECO:0000256" key="10">
    <source>
        <dbReference type="SAM" id="MobiDB-lite"/>
    </source>
</evidence>
<keyword evidence="12" id="KW-1185">Reference proteome</keyword>
<feature type="region of interest" description="Disordered" evidence="10">
    <location>
        <begin position="1921"/>
        <end position="1940"/>
    </location>
</feature>
<keyword evidence="2" id="KW-0479">Metal-binding</keyword>
<dbReference type="InterPro" id="IPR019787">
    <property type="entry name" value="Znf_PHD-finger"/>
</dbReference>
<dbReference type="InterPro" id="IPR037259">
    <property type="entry name" value="BRK_sf"/>
</dbReference>
<feature type="compositionally biased region" description="Acidic residues" evidence="10">
    <location>
        <begin position="1780"/>
        <end position="1793"/>
    </location>
</feature>
<dbReference type="InterPro" id="IPR006576">
    <property type="entry name" value="BRK_domain"/>
</dbReference>
<dbReference type="GO" id="GO:0045893">
    <property type="term" value="P:positive regulation of DNA-templated transcription"/>
    <property type="evidence" value="ECO:0007669"/>
    <property type="project" value="TreeGrafter"/>
</dbReference>
<feature type="compositionally biased region" description="Basic and acidic residues" evidence="10">
    <location>
        <begin position="1349"/>
        <end position="1399"/>
    </location>
</feature>
<evidence type="ECO:0000256" key="9">
    <source>
        <dbReference type="SAM" id="Coils"/>
    </source>
</evidence>
<dbReference type="SMART" id="SM00592">
    <property type="entry name" value="BRK"/>
    <property type="match status" value="1"/>
</dbReference>
<evidence type="ECO:0000256" key="7">
    <source>
        <dbReference type="ARBA" id="ARBA00023242"/>
    </source>
</evidence>
<name>A0A7F5R667_AGRPL</name>
<dbReference type="Pfam" id="PF07533">
    <property type="entry name" value="BRK"/>
    <property type="match status" value="1"/>
</dbReference>
<dbReference type="Gene3D" id="3.40.5.120">
    <property type="match status" value="1"/>
</dbReference>
<dbReference type="PANTHER" id="PTHR46174:SF1">
    <property type="entry name" value="CXXC-TYPE ZINC FINGER PROTEIN 1"/>
    <property type="match status" value="1"/>
</dbReference>
<dbReference type="InterPro" id="IPR019786">
    <property type="entry name" value="Zinc_finger_PHD-type_CS"/>
</dbReference>
<dbReference type="Pfam" id="PF00628">
    <property type="entry name" value="PHD"/>
    <property type="match status" value="2"/>
</dbReference>
<dbReference type="SUPFAM" id="SSF160481">
    <property type="entry name" value="BRK domain-like"/>
    <property type="match status" value="1"/>
</dbReference>
<reference evidence="13" key="1">
    <citation type="submission" date="2025-08" db="UniProtKB">
        <authorList>
            <consortium name="RefSeq"/>
        </authorList>
    </citation>
    <scope>IDENTIFICATION</scope>
    <source>
        <tissue evidence="13">Entire body</tissue>
    </source>
</reference>
<feature type="compositionally biased region" description="Basic and acidic residues" evidence="10">
    <location>
        <begin position="346"/>
        <end position="356"/>
    </location>
</feature>
<feature type="compositionally biased region" description="Acidic residues" evidence="10">
    <location>
        <begin position="694"/>
        <end position="718"/>
    </location>
</feature>
<feature type="region of interest" description="Disordered" evidence="10">
    <location>
        <begin position="623"/>
        <end position="718"/>
    </location>
</feature>
<feature type="compositionally biased region" description="Acidic residues" evidence="10">
    <location>
        <begin position="219"/>
        <end position="247"/>
    </location>
</feature>
<feature type="compositionally biased region" description="Basic residues" evidence="10">
    <location>
        <begin position="1400"/>
        <end position="1410"/>
    </location>
</feature>
<feature type="compositionally biased region" description="Low complexity" evidence="10">
    <location>
        <begin position="993"/>
        <end position="1012"/>
    </location>
</feature>
<feature type="compositionally biased region" description="Polar residues" evidence="10">
    <location>
        <begin position="2097"/>
        <end position="2107"/>
    </location>
</feature>
<dbReference type="SMART" id="SM00249">
    <property type="entry name" value="PHD"/>
    <property type="match status" value="2"/>
</dbReference>
<protein>
    <submittedName>
        <fullName evidence="13">Uncharacterized protein LOC108740585</fullName>
    </submittedName>
</protein>
<feature type="region of interest" description="Disordered" evidence="10">
    <location>
        <begin position="1193"/>
        <end position="1217"/>
    </location>
</feature>
<feature type="compositionally biased region" description="Basic and acidic residues" evidence="10">
    <location>
        <begin position="418"/>
        <end position="451"/>
    </location>
</feature>
<feature type="compositionally biased region" description="Pro residues" evidence="10">
    <location>
        <begin position="2081"/>
        <end position="2096"/>
    </location>
</feature>
<keyword evidence="5" id="KW-0805">Transcription regulation</keyword>
<keyword evidence="9" id="KW-0175">Coiled coil</keyword>
<evidence type="ECO:0000256" key="8">
    <source>
        <dbReference type="PROSITE-ProRule" id="PRU00146"/>
    </source>
</evidence>
<dbReference type="InterPro" id="IPR011011">
    <property type="entry name" value="Znf_FYVE_PHD"/>
</dbReference>
<feature type="region of interest" description="Disordered" evidence="10">
    <location>
        <begin position="186"/>
        <end position="457"/>
    </location>
</feature>
<dbReference type="GeneID" id="108740585"/>
<feature type="compositionally biased region" description="Polar residues" evidence="10">
    <location>
        <begin position="623"/>
        <end position="638"/>
    </location>
</feature>
<dbReference type="PANTHER" id="PTHR46174">
    <property type="entry name" value="CXXC-TYPE ZINC FINGER PROTEIN 1"/>
    <property type="match status" value="1"/>
</dbReference>
<evidence type="ECO:0000259" key="11">
    <source>
        <dbReference type="PROSITE" id="PS50016"/>
    </source>
</evidence>
<feature type="compositionally biased region" description="Low complexity" evidence="10">
    <location>
        <begin position="1921"/>
        <end position="1932"/>
    </location>
</feature>
<dbReference type="Pfam" id="PF07744">
    <property type="entry name" value="SPOC"/>
    <property type="match status" value="1"/>
</dbReference>
<evidence type="ECO:0000313" key="13">
    <source>
        <dbReference type="RefSeq" id="XP_025831457.1"/>
    </source>
</evidence>
<feature type="region of interest" description="Disordered" evidence="10">
    <location>
        <begin position="1740"/>
        <end position="1809"/>
    </location>
</feature>
<dbReference type="InterPro" id="IPR001965">
    <property type="entry name" value="Znf_PHD"/>
</dbReference>
<keyword evidence="7" id="KW-0539">Nucleus</keyword>
<dbReference type="InterPro" id="IPR013083">
    <property type="entry name" value="Znf_RING/FYVE/PHD"/>
</dbReference>
<evidence type="ECO:0000256" key="3">
    <source>
        <dbReference type="ARBA" id="ARBA00022771"/>
    </source>
</evidence>
<comment type="subcellular location">
    <subcellularLocation>
        <location evidence="1">Nucleus</location>
    </subcellularLocation>
</comment>
<dbReference type="CTD" id="41524"/>
<feature type="region of interest" description="Disordered" evidence="10">
    <location>
        <begin position="1337"/>
        <end position="1458"/>
    </location>
</feature>
<feature type="compositionally biased region" description="Polar residues" evidence="10">
    <location>
        <begin position="821"/>
        <end position="832"/>
    </location>
</feature>
<feature type="compositionally biased region" description="Basic and acidic residues" evidence="10">
    <location>
        <begin position="1411"/>
        <end position="1429"/>
    </location>
</feature>